<dbReference type="Gene3D" id="3.40.630.30">
    <property type="match status" value="1"/>
</dbReference>
<dbReference type="PANTHER" id="PTHR43792">
    <property type="entry name" value="GNAT FAMILY, PUTATIVE (AFU_ORTHOLOGUE AFUA_3G00765)-RELATED-RELATED"/>
    <property type="match status" value="1"/>
</dbReference>
<evidence type="ECO:0000259" key="4">
    <source>
        <dbReference type="PROSITE" id="PS51186"/>
    </source>
</evidence>
<sequence>MLNSLDVLPIRTARLELRKIRRDDASFFFDMFSNSEVMRYWSTPPMSDRSQAELWVEEAVRSYDRGQWFPLVAARVEDEAPIGYCSLHSFHFESRRAELGYALAHPYWGAGYMHEALCAVVDFAFGQLSLHRLEADLDPENAASARTVERLGFVREGHLRERWIVDGTITDSWIYGLLEQEWRSRNS</sequence>
<comment type="similarity">
    <text evidence="3">Belongs to the acetyltransferase family. RimJ subfamily.</text>
</comment>
<name>A0A956NBZ8_UNCEI</name>
<dbReference type="Proteomes" id="UP000739538">
    <property type="component" value="Unassembled WGS sequence"/>
</dbReference>
<evidence type="ECO:0000313" key="5">
    <source>
        <dbReference type="EMBL" id="MCA9756012.1"/>
    </source>
</evidence>
<proteinExistence type="inferred from homology"/>
<keyword evidence="2" id="KW-0012">Acyltransferase</keyword>
<dbReference type="InterPro" id="IPR051531">
    <property type="entry name" value="N-acetyltransferase"/>
</dbReference>
<reference evidence="5" key="1">
    <citation type="submission" date="2020-04" db="EMBL/GenBank/DDBJ databases">
        <authorList>
            <person name="Zhang T."/>
        </authorList>
    </citation>
    <scope>NUCLEOTIDE SEQUENCE</scope>
    <source>
        <strain evidence="5">HKST-UBA02</strain>
    </source>
</reference>
<keyword evidence="1" id="KW-0808">Transferase</keyword>
<dbReference type="PANTHER" id="PTHR43792:SF8">
    <property type="entry name" value="[RIBOSOMAL PROTEIN US5]-ALANINE N-ACETYLTRANSFERASE"/>
    <property type="match status" value="1"/>
</dbReference>
<evidence type="ECO:0000313" key="6">
    <source>
        <dbReference type="Proteomes" id="UP000739538"/>
    </source>
</evidence>
<gene>
    <name evidence="5" type="ORF">KDA27_09440</name>
</gene>
<evidence type="ECO:0000256" key="3">
    <source>
        <dbReference type="ARBA" id="ARBA00038502"/>
    </source>
</evidence>
<dbReference type="InterPro" id="IPR016181">
    <property type="entry name" value="Acyl_CoA_acyltransferase"/>
</dbReference>
<evidence type="ECO:0000256" key="1">
    <source>
        <dbReference type="ARBA" id="ARBA00022679"/>
    </source>
</evidence>
<reference evidence="5" key="2">
    <citation type="journal article" date="2021" name="Microbiome">
        <title>Successional dynamics and alternative stable states in a saline activated sludge microbial community over 9 years.</title>
        <authorList>
            <person name="Wang Y."/>
            <person name="Ye J."/>
            <person name="Ju F."/>
            <person name="Liu L."/>
            <person name="Boyd J.A."/>
            <person name="Deng Y."/>
            <person name="Parks D.H."/>
            <person name="Jiang X."/>
            <person name="Yin X."/>
            <person name="Woodcroft B.J."/>
            <person name="Tyson G.W."/>
            <person name="Hugenholtz P."/>
            <person name="Polz M.F."/>
            <person name="Zhang T."/>
        </authorList>
    </citation>
    <scope>NUCLEOTIDE SEQUENCE</scope>
    <source>
        <strain evidence="5">HKST-UBA02</strain>
    </source>
</reference>
<evidence type="ECO:0000256" key="2">
    <source>
        <dbReference type="ARBA" id="ARBA00023315"/>
    </source>
</evidence>
<dbReference type="EMBL" id="JAGQHS010000039">
    <property type="protein sequence ID" value="MCA9756012.1"/>
    <property type="molecule type" value="Genomic_DNA"/>
</dbReference>
<comment type="caution">
    <text evidence="5">The sequence shown here is derived from an EMBL/GenBank/DDBJ whole genome shotgun (WGS) entry which is preliminary data.</text>
</comment>
<feature type="domain" description="N-acetyltransferase" evidence="4">
    <location>
        <begin position="15"/>
        <end position="180"/>
    </location>
</feature>
<protein>
    <submittedName>
        <fullName evidence="5">GNAT family N-acetyltransferase</fullName>
    </submittedName>
</protein>
<dbReference type="SUPFAM" id="SSF55729">
    <property type="entry name" value="Acyl-CoA N-acyltransferases (Nat)"/>
    <property type="match status" value="1"/>
</dbReference>
<dbReference type="PROSITE" id="PS51186">
    <property type="entry name" value="GNAT"/>
    <property type="match status" value="1"/>
</dbReference>
<accession>A0A956NBZ8</accession>
<organism evidence="5 6">
    <name type="scientific">Eiseniibacteriota bacterium</name>
    <dbReference type="NCBI Taxonomy" id="2212470"/>
    <lineage>
        <taxon>Bacteria</taxon>
        <taxon>Candidatus Eiseniibacteriota</taxon>
    </lineage>
</organism>
<dbReference type="Pfam" id="PF13302">
    <property type="entry name" value="Acetyltransf_3"/>
    <property type="match status" value="1"/>
</dbReference>
<dbReference type="AlphaFoldDB" id="A0A956NBZ8"/>
<dbReference type="GO" id="GO:0016747">
    <property type="term" value="F:acyltransferase activity, transferring groups other than amino-acyl groups"/>
    <property type="evidence" value="ECO:0007669"/>
    <property type="project" value="InterPro"/>
</dbReference>
<dbReference type="InterPro" id="IPR000182">
    <property type="entry name" value="GNAT_dom"/>
</dbReference>